<protein>
    <submittedName>
        <fullName evidence="1">Uncharacterized protein</fullName>
    </submittedName>
</protein>
<name>A0A0L0F6K6_9EUKA</name>
<dbReference type="GeneID" id="25915594"/>
<reference evidence="1 2" key="1">
    <citation type="submission" date="2011-02" db="EMBL/GenBank/DDBJ databases">
        <title>The Genome Sequence of Sphaeroforma arctica JP610.</title>
        <authorList>
            <consortium name="The Broad Institute Genome Sequencing Platform"/>
            <person name="Russ C."/>
            <person name="Cuomo C."/>
            <person name="Young S.K."/>
            <person name="Zeng Q."/>
            <person name="Gargeya S."/>
            <person name="Alvarado L."/>
            <person name="Berlin A."/>
            <person name="Chapman S.B."/>
            <person name="Chen Z."/>
            <person name="Freedman E."/>
            <person name="Gellesch M."/>
            <person name="Goldberg J."/>
            <person name="Griggs A."/>
            <person name="Gujja S."/>
            <person name="Heilman E."/>
            <person name="Heiman D."/>
            <person name="Howarth C."/>
            <person name="Mehta T."/>
            <person name="Neiman D."/>
            <person name="Pearson M."/>
            <person name="Roberts A."/>
            <person name="Saif S."/>
            <person name="Shea T."/>
            <person name="Shenoy N."/>
            <person name="Sisk P."/>
            <person name="Stolte C."/>
            <person name="Sykes S."/>
            <person name="White J."/>
            <person name="Yandava C."/>
            <person name="Burger G."/>
            <person name="Gray M.W."/>
            <person name="Holland P.W.H."/>
            <person name="King N."/>
            <person name="Lang F.B.F."/>
            <person name="Roger A.J."/>
            <person name="Ruiz-Trillo I."/>
            <person name="Haas B."/>
            <person name="Nusbaum C."/>
            <person name="Birren B."/>
        </authorList>
    </citation>
    <scope>NUCLEOTIDE SEQUENCE [LARGE SCALE GENOMIC DNA]</scope>
    <source>
        <strain evidence="1 2">JP610</strain>
    </source>
</reference>
<evidence type="ECO:0000313" key="2">
    <source>
        <dbReference type="Proteomes" id="UP000054560"/>
    </source>
</evidence>
<dbReference type="Proteomes" id="UP000054560">
    <property type="component" value="Unassembled WGS sequence"/>
</dbReference>
<dbReference type="OrthoDB" id="364892at2759"/>
<dbReference type="GO" id="GO:0003924">
    <property type="term" value="F:GTPase activity"/>
    <property type="evidence" value="ECO:0007669"/>
    <property type="project" value="TreeGrafter"/>
</dbReference>
<evidence type="ECO:0000313" key="1">
    <source>
        <dbReference type="EMBL" id="KNC72355.1"/>
    </source>
</evidence>
<dbReference type="GO" id="GO:0043022">
    <property type="term" value="F:ribosome binding"/>
    <property type="evidence" value="ECO:0007669"/>
    <property type="project" value="TreeGrafter"/>
</dbReference>
<dbReference type="eggNOG" id="KOG0467">
    <property type="taxonomic scope" value="Eukaryota"/>
</dbReference>
<gene>
    <name evidence="1" type="ORF">SARC_15090</name>
</gene>
<dbReference type="GO" id="GO:0005829">
    <property type="term" value="C:cytosol"/>
    <property type="evidence" value="ECO:0007669"/>
    <property type="project" value="TreeGrafter"/>
</dbReference>
<dbReference type="GO" id="GO:0042256">
    <property type="term" value="P:cytosolic ribosome assembly"/>
    <property type="evidence" value="ECO:0007669"/>
    <property type="project" value="TreeGrafter"/>
</dbReference>
<dbReference type="SUPFAM" id="SSF52540">
    <property type="entry name" value="P-loop containing nucleoside triphosphate hydrolases"/>
    <property type="match status" value="1"/>
</dbReference>
<feature type="non-terminal residue" evidence="1">
    <location>
        <position position="120"/>
    </location>
</feature>
<dbReference type="Gene3D" id="3.90.1430.10">
    <property type="entry name" value="Yeast translation eEF2 (G' domain)"/>
    <property type="match status" value="1"/>
</dbReference>
<organism evidence="1 2">
    <name type="scientific">Sphaeroforma arctica JP610</name>
    <dbReference type="NCBI Taxonomy" id="667725"/>
    <lineage>
        <taxon>Eukaryota</taxon>
        <taxon>Ichthyosporea</taxon>
        <taxon>Ichthyophonida</taxon>
        <taxon>Sphaeroforma</taxon>
    </lineage>
</organism>
<sequence length="120" mass="13714">HSVDVDDESLYFEPEKENVVFASAQDGWAFGIRQFADTFAQKLNCNQSVLMKTLWGDFYYNPSTKKIMKGAHAKNKKPLFVQFVLESLWAVYNSVYDGDTEKAEKIATSLKVKVLPRVLK</sequence>
<feature type="non-terminal residue" evidence="1">
    <location>
        <position position="1"/>
    </location>
</feature>
<dbReference type="EMBL" id="KQ247189">
    <property type="protein sequence ID" value="KNC72355.1"/>
    <property type="molecule type" value="Genomic_DNA"/>
</dbReference>
<proteinExistence type="predicted"/>
<dbReference type="STRING" id="667725.A0A0L0F6K6"/>
<dbReference type="GO" id="GO:1990904">
    <property type="term" value="C:ribonucleoprotein complex"/>
    <property type="evidence" value="ECO:0007669"/>
    <property type="project" value="TreeGrafter"/>
</dbReference>
<dbReference type="PANTHER" id="PTHR42908:SF3">
    <property type="entry name" value="ELONGATION FACTOR-LIKE GTPASE 1"/>
    <property type="match status" value="1"/>
</dbReference>
<accession>A0A0L0F6K6</accession>
<keyword evidence="2" id="KW-1185">Reference proteome</keyword>
<dbReference type="PANTHER" id="PTHR42908">
    <property type="entry name" value="TRANSLATION ELONGATION FACTOR-RELATED"/>
    <property type="match status" value="1"/>
</dbReference>
<dbReference type="RefSeq" id="XP_014146257.1">
    <property type="nucleotide sequence ID" value="XM_014290782.1"/>
</dbReference>
<dbReference type="AlphaFoldDB" id="A0A0L0F6K6"/>
<dbReference type="InterPro" id="IPR027417">
    <property type="entry name" value="P-loop_NTPase"/>
</dbReference>